<geneLocation type="chloroplast" evidence="2"/>
<gene>
    <name evidence="2" type="primary">orf128</name>
</gene>
<name>A0A1C9JBK9_9CHLO</name>
<feature type="transmembrane region" description="Helical" evidence="1">
    <location>
        <begin position="17"/>
        <end position="38"/>
    </location>
</feature>
<evidence type="ECO:0000313" key="2">
    <source>
        <dbReference type="EMBL" id="AOP19239.1"/>
    </source>
</evidence>
<reference evidence="2" key="2">
    <citation type="submission" date="2016-08" db="EMBL/GenBank/DDBJ databases">
        <authorList>
            <person name="Seilhamer J.J."/>
        </authorList>
    </citation>
    <scope>NUCLEOTIDE SEQUENCE</scope>
</reference>
<keyword evidence="1" id="KW-1133">Transmembrane helix</keyword>
<sequence>MFRVSGFSKPAGPSQNLLVYGIVFCFGTLIYLDTGFFTKQATQIMVVQSIATLIQCIVGHGALIIIVANLMVKLTEGGGVLSFGILLYVFRVYELASHTLLIFYGVNSPRDVRNVSAGRATAAPYKIV</sequence>
<evidence type="ECO:0000256" key="1">
    <source>
        <dbReference type="SAM" id="Phobius"/>
    </source>
</evidence>
<keyword evidence="2" id="KW-0150">Chloroplast</keyword>
<feature type="transmembrane region" description="Helical" evidence="1">
    <location>
        <begin position="83"/>
        <end position="106"/>
    </location>
</feature>
<protein>
    <submittedName>
        <fullName evidence="2">Uncharacterized protein</fullName>
    </submittedName>
</protein>
<dbReference type="GeneID" id="29288737"/>
<reference evidence="2" key="1">
    <citation type="journal article" date="2016" name="Genome Biol. Evol.">
        <title>Evolutionary Dynamics of Chloroplast Genomes in Low Light: A Case Study of the Endolithic Green Alga Ostreobium quekettii.</title>
        <authorList>
            <person name="R Marcelino V."/>
            <person name="Cremen M.C."/>
            <person name="Jackson C.J."/>
            <person name="Larkum A.A."/>
            <person name="Verbruggen H."/>
        </authorList>
    </citation>
    <scope>NUCLEOTIDE SEQUENCE</scope>
</reference>
<accession>A0A1C9JBK9</accession>
<dbReference type="AlphaFoldDB" id="A0A1C9JBK9"/>
<dbReference type="RefSeq" id="YP_009306335.1">
    <property type="nucleotide sequence ID" value="NC_031368.1"/>
</dbReference>
<keyword evidence="1" id="KW-0812">Transmembrane</keyword>
<dbReference type="EMBL" id="KX808498">
    <property type="protein sequence ID" value="AOP19239.1"/>
    <property type="molecule type" value="Genomic_DNA"/>
</dbReference>
<keyword evidence="1" id="KW-0472">Membrane</keyword>
<keyword evidence="2" id="KW-0934">Plastid</keyword>
<feature type="transmembrane region" description="Helical" evidence="1">
    <location>
        <begin position="50"/>
        <end position="71"/>
    </location>
</feature>
<proteinExistence type="predicted"/>
<organism evidence="2">
    <name type="scientific">Caulerpa cliftonii</name>
    <dbReference type="NCBI Taxonomy" id="1004391"/>
    <lineage>
        <taxon>Eukaryota</taxon>
        <taxon>Viridiplantae</taxon>
        <taxon>Chlorophyta</taxon>
        <taxon>core chlorophytes</taxon>
        <taxon>Ulvophyceae</taxon>
        <taxon>TCBD clade</taxon>
        <taxon>Bryopsidales</taxon>
        <taxon>Halimedineae</taxon>
        <taxon>Caulerpaceae</taxon>
        <taxon>Caulerpa</taxon>
    </lineage>
</organism>